<evidence type="ECO:0000256" key="1">
    <source>
        <dbReference type="SAM" id="SignalP"/>
    </source>
</evidence>
<sequence>MLLSFLLLLFSYLQPPRQVFCYGLSCNWTPIQITKIQQQLGYQISVGLCEKERRQRGRERPERRRCLPTIAIARAPSFSSRAGAAAVTGELPFQVPKSCFPLSDILGPRYNKTTFQVATFSLPLLEILGPRYNKAAFQVPTFSLPRSDILRPRYNKTAFQVPTSSLHIFRYLGPRYNKTASTSQRPPSLFQIV</sequence>
<reference evidence="2" key="1">
    <citation type="submission" date="2024-03" db="EMBL/GenBank/DDBJ databases">
        <authorList>
            <consortium name="ELIXIR-Norway"/>
            <consortium name="Elixir Norway"/>
        </authorList>
    </citation>
    <scope>NUCLEOTIDE SEQUENCE</scope>
</reference>
<organism evidence="2 3">
    <name type="scientific">Sphagnum jensenii</name>
    <dbReference type="NCBI Taxonomy" id="128206"/>
    <lineage>
        <taxon>Eukaryota</taxon>
        <taxon>Viridiplantae</taxon>
        <taxon>Streptophyta</taxon>
        <taxon>Embryophyta</taxon>
        <taxon>Bryophyta</taxon>
        <taxon>Sphagnophytina</taxon>
        <taxon>Sphagnopsida</taxon>
        <taxon>Sphagnales</taxon>
        <taxon>Sphagnaceae</taxon>
        <taxon>Sphagnum</taxon>
    </lineage>
</organism>
<name>A0ABP1BHC8_9BRYO</name>
<keyword evidence="3" id="KW-1185">Reference proteome</keyword>
<feature type="signal peptide" evidence="1">
    <location>
        <begin position="1"/>
        <end position="21"/>
    </location>
</feature>
<proteinExistence type="predicted"/>
<protein>
    <submittedName>
        <fullName evidence="2">Uncharacterized protein</fullName>
    </submittedName>
</protein>
<evidence type="ECO:0000313" key="3">
    <source>
        <dbReference type="Proteomes" id="UP001497522"/>
    </source>
</evidence>
<gene>
    <name evidence="2" type="ORF">CSSPJE1EN2_LOCUS17249</name>
</gene>
<dbReference type="EMBL" id="OZ023705">
    <property type="protein sequence ID" value="CAK9875000.1"/>
    <property type="molecule type" value="Genomic_DNA"/>
</dbReference>
<accession>A0ABP1BHC8</accession>
<keyword evidence="1" id="KW-0732">Signal</keyword>
<dbReference type="Proteomes" id="UP001497522">
    <property type="component" value="Chromosome 4"/>
</dbReference>
<feature type="chain" id="PRO_5046452693" evidence="1">
    <location>
        <begin position="22"/>
        <end position="193"/>
    </location>
</feature>
<evidence type="ECO:0000313" key="2">
    <source>
        <dbReference type="EMBL" id="CAK9875000.1"/>
    </source>
</evidence>